<dbReference type="AlphaFoldDB" id="A0AAP8GZQ0"/>
<dbReference type="Proteomes" id="UP000236165">
    <property type="component" value="Unassembled WGS sequence"/>
</dbReference>
<dbReference type="EMBL" id="MKZQ01000031">
    <property type="protein sequence ID" value="PJN70471.1"/>
    <property type="molecule type" value="Genomic_DNA"/>
</dbReference>
<evidence type="ECO:0000313" key="1">
    <source>
        <dbReference type="EMBL" id="PJN70471.1"/>
    </source>
</evidence>
<evidence type="ECO:0000313" key="2">
    <source>
        <dbReference type="Proteomes" id="UP000236165"/>
    </source>
</evidence>
<gene>
    <name evidence="1" type="ORF">BACWE_26510</name>
</gene>
<reference evidence="1 2" key="1">
    <citation type="submission" date="2016-10" db="EMBL/GenBank/DDBJ databases">
        <title>Genome Sequence of Bacillus weihenstephanensis GM6LP.</title>
        <authorList>
            <person name="Poehlein A."/>
            <person name="Wemheuer F."/>
            <person name="Hollensteiner J."/>
            <person name="Wemheuer B."/>
        </authorList>
    </citation>
    <scope>NUCLEOTIDE SEQUENCE [LARGE SCALE GENOMIC DNA]</scope>
    <source>
        <strain evidence="1 2">GM6LP</strain>
    </source>
</reference>
<protein>
    <submittedName>
        <fullName evidence="1">Uncharacterized protein</fullName>
    </submittedName>
</protein>
<accession>A0AAP8GZQ0</accession>
<proteinExistence type="predicted"/>
<name>A0AAP8GZQ0_BACMY</name>
<organism evidence="1 2">
    <name type="scientific">Bacillus mycoides</name>
    <dbReference type="NCBI Taxonomy" id="1405"/>
    <lineage>
        <taxon>Bacteria</taxon>
        <taxon>Bacillati</taxon>
        <taxon>Bacillota</taxon>
        <taxon>Bacilli</taxon>
        <taxon>Bacillales</taxon>
        <taxon>Bacillaceae</taxon>
        <taxon>Bacillus</taxon>
        <taxon>Bacillus cereus group</taxon>
    </lineage>
</organism>
<dbReference type="RefSeq" id="WP_088038418.1">
    <property type="nucleotide sequence ID" value="NZ_JARLYK010000064.1"/>
</dbReference>
<comment type="caution">
    <text evidence="1">The sequence shown here is derived from an EMBL/GenBank/DDBJ whole genome shotgun (WGS) entry which is preliminary data.</text>
</comment>
<sequence length="89" mass="10071">MSKSRAVITFSNNEELIVYEGDMFIPVNVVNFKDEQFTSQSEPYKVWQHTHVGFIPSLTEMISSSSFFSKVDNQDVVYSSSAVVKIANI</sequence>